<sequence length="449" mass="50872">MNHHRRGSLTTVNPRENRILPRFRYSASSARARGYGSVTAPTPRCTYRNRKRLLTANHCRAMSLDRILGPPPALYGRLISDTIPDCLISVNGASPIACNEDRLRRASPLLSSLLSAGDFKETRFLRLHLNSANAELAFSKLMAYINTGDFELAGCTAEQMLSVANECQILTLRDRFRESVPAPQPRPVTHMSPVPIPPHLPSPVPIFSPVPNPFLLMDLQSQLQAANLLQIFMSQLQPAQPTNDLLDEKTSKKRRAQNDVREIKKAHSLDSDEPFDNLGDVIIPSTDKEGWCRNKKYIEKTETGFMCIVCKKIYGRYNSVSYHVTIYHRNPPIKCDLPGCQFTTREARYIHFHKYYRHGIALPQSIDQGSRRCPHCRHVSKSPAMLEKHIKRHQIVGFQKEADNEMDPSSSELVVVDDEEERQRGQSVSMDVLEVPNEDVPVKPRAFTL</sequence>
<name>A0ABR1CGP9_NECAM</name>
<dbReference type="PROSITE" id="PS00028">
    <property type="entry name" value="ZINC_FINGER_C2H2_1"/>
    <property type="match status" value="1"/>
</dbReference>
<evidence type="ECO:0000313" key="2">
    <source>
        <dbReference type="EMBL" id="KAK6737056.1"/>
    </source>
</evidence>
<feature type="domain" description="C2H2-type" evidence="1">
    <location>
        <begin position="307"/>
        <end position="328"/>
    </location>
</feature>
<dbReference type="InterPro" id="IPR013087">
    <property type="entry name" value="Znf_C2H2_type"/>
</dbReference>
<evidence type="ECO:0000259" key="1">
    <source>
        <dbReference type="PROSITE" id="PS00028"/>
    </source>
</evidence>
<dbReference type="Gene3D" id="3.30.160.60">
    <property type="entry name" value="Classic Zinc Finger"/>
    <property type="match status" value="1"/>
</dbReference>
<reference evidence="2 3" key="1">
    <citation type="submission" date="2023-08" db="EMBL/GenBank/DDBJ databases">
        <title>A Necator americanus chromosomal reference genome.</title>
        <authorList>
            <person name="Ilik V."/>
            <person name="Petrzelkova K.J."/>
            <person name="Pardy F."/>
            <person name="Fuh T."/>
            <person name="Niatou-Singa F.S."/>
            <person name="Gouil Q."/>
            <person name="Baker L."/>
            <person name="Ritchie M.E."/>
            <person name="Jex A.R."/>
            <person name="Gazzola D."/>
            <person name="Li H."/>
            <person name="Toshio Fujiwara R."/>
            <person name="Zhan B."/>
            <person name="Aroian R.V."/>
            <person name="Pafco B."/>
            <person name="Schwarz E.M."/>
        </authorList>
    </citation>
    <scope>NUCLEOTIDE SEQUENCE [LARGE SCALE GENOMIC DNA]</scope>
    <source>
        <strain evidence="2 3">Aroian</strain>
        <tissue evidence="2">Whole animal</tissue>
    </source>
</reference>
<dbReference type="InterPro" id="IPR011333">
    <property type="entry name" value="SKP1/BTB/POZ_sf"/>
</dbReference>
<accession>A0ABR1CGP9</accession>
<organism evidence="2 3">
    <name type="scientific">Necator americanus</name>
    <name type="common">Human hookworm</name>
    <dbReference type="NCBI Taxonomy" id="51031"/>
    <lineage>
        <taxon>Eukaryota</taxon>
        <taxon>Metazoa</taxon>
        <taxon>Ecdysozoa</taxon>
        <taxon>Nematoda</taxon>
        <taxon>Chromadorea</taxon>
        <taxon>Rhabditida</taxon>
        <taxon>Rhabditina</taxon>
        <taxon>Rhabditomorpha</taxon>
        <taxon>Strongyloidea</taxon>
        <taxon>Ancylostomatidae</taxon>
        <taxon>Bunostominae</taxon>
        <taxon>Necator</taxon>
    </lineage>
</organism>
<dbReference type="Proteomes" id="UP001303046">
    <property type="component" value="Unassembled WGS sequence"/>
</dbReference>
<evidence type="ECO:0000313" key="3">
    <source>
        <dbReference type="Proteomes" id="UP001303046"/>
    </source>
</evidence>
<keyword evidence="3" id="KW-1185">Reference proteome</keyword>
<dbReference type="Gene3D" id="3.30.710.10">
    <property type="entry name" value="Potassium Channel Kv1.1, Chain A"/>
    <property type="match status" value="1"/>
</dbReference>
<dbReference type="EMBL" id="JAVFWL010000002">
    <property type="protein sequence ID" value="KAK6737056.1"/>
    <property type="molecule type" value="Genomic_DNA"/>
</dbReference>
<proteinExistence type="predicted"/>
<gene>
    <name evidence="2" type="primary">Necator_chrII.g7431</name>
    <name evidence="2" type="ORF">RB195_019638</name>
</gene>
<dbReference type="SMART" id="SM00355">
    <property type="entry name" value="ZnF_C2H2"/>
    <property type="match status" value="3"/>
</dbReference>
<comment type="caution">
    <text evidence="2">The sequence shown here is derived from an EMBL/GenBank/DDBJ whole genome shotgun (WGS) entry which is preliminary data.</text>
</comment>
<protein>
    <recommendedName>
        <fullName evidence="1">C2H2-type domain-containing protein</fullName>
    </recommendedName>
</protein>